<feature type="domain" description="N-acetyltransferase" evidence="2">
    <location>
        <begin position="29"/>
        <end position="188"/>
    </location>
</feature>
<evidence type="ECO:0000259" key="2">
    <source>
        <dbReference type="PROSITE" id="PS51186"/>
    </source>
</evidence>
<dbReference type="InterPro" id="IPR051908">
    <property type="entry name" value="Ribosomal_N-acetyltransferase"/>
</dbReference>
<dbReference type="SUPFAM" id="SSF55729">
    <property type="entry name" value="Acyl-CoA N-acyltransferases (Nat)"/>
    <property type="match status" value="1"/>
</dbReference>
<dbReference type="PROSITE" id="PS51186">
    <property type="entry name" value="GNAT"/>
    <property type="match status" value="1"/>
</dbReference>
<dbReference type="PANTHER" id="PTHR43441:SF2">
    <property type="entry name" value="FAMILY ACETYLTRANSFERASE, PUTATIVE (AFU_ORTHOLOGUE AFUA_7G00850)-RELATED"/>
    <property type="match status" value="1"/>
</dbReference>
<feature type="region of interest" description="Disordered" evidence="1">
    <location>
        <begin position="1"/>
        <end position="23"/>
    </location>
</feature>
<proteinExistence type="predicted"/>
<keyword evidence="4" id="KW-1185">Reference proteome</keyword>
<sequence>MIIHPTGPGSASRGGPDSAPPASWLGRKVRLRAVEAADRRTLAGFDRDSARDHPPQVGGYRHWAAHRAGVADSGDTAQFAIEALHGRMLVGSMWSIQADPRSDRFSYGIGIGPRHRRCGYAADAITVLLAHMFGQRRYRKCEVSIHGGNLASLSLHGVLGFREEDRVRDTEVLRGRINYLVLMGITADEFAARNPDLSASHPPVLPRRGRHWRPSRGRHWHARHLG</sequence>
<keyword evidence="3" id="KW-0012">Acyltransferase</keyword>
<dbReference type="GO" id="GO:0016746">
    <property type="term" value="F:acyltransferase activity"/>
    <property type="evidence" value="ECO:0007669"/>
    <property type="project" value="UniProtKB-KW"/>
</dbReference>
<dbReference type="Gene3D" id="3.40.630.30">
    <property type="match status" value="1"/>
</dbReference>
<evidence type="ECO:0000256" key="1">
    <source>
        <dbReference type="SAM" id="MobiDB-lite"/>
    </source>
</evidence>
<dbReference type="PANTHER" id="PTHR43441">
    <property type="entry name" value="RIBOSOMAL-PROTEIN-SERINE ACETYLTRANSFERASE"/>
    <property type="match status" value="1"/>
</dbReference>
<evidence type="ECO:0000313" key="3">
    <source>
        <dbReference type="EMBL" id="MFB9904114.1"/>
    </source>
</evidence>
<feature type="region of interest" description="Disordered" evidence="1">
    <location>
        <begin position="196"/>
        <end position="226"/>
    </location>
</feature>
<dbReference type="Proteomes" id="UP001589693">
    <property type="component" value="Unassembled WGS sequence"/>
</dbReference>
<feature type="compositionally biased region" description="Basic residues" evidence="1">
    <location>
        <begin position="207"/>
        <end position="226"/>
    </location>
</feature>
<protein>
    <submittedName>
        <fullName evidence="3">GNAT family N-acetyltransferase</fullName>
        <ecNumber evidence="3">2.3.-.-</ecNumber>
    </submittedName>
</protein>
<name>A0ABV5ZVR7_9PSEU</name>
<dbReference type="EC" id="2.3.-.-" evidence="3"/>
<dbReference type="Pfam" id="PF13302">
    <property type="entry name" value="Acetyltransf_3"/>
    <property type="match status" value="1"/>
</dbReference>
<evidence type="ECO:0000313" key="4">
    <source>
        <dbReference type="Proteomes" id="UP001589693"/>
    </source>
</evidence>
<keyword evidence="3" id="KW-0808">Transferase</keyword>
<dbReference type="RefSeq" id="WP_377851276.1">
    <property type="nucleotide sequence ID" value="NZ_JBHLZU010000007.1"/>
</dbReference>
<reference evidence="3 4" key="1">
    <citation type="submission" date="2024-09" db="EMBL/GenBank/DDBJ databases">
        <authorList>
            <person name="Sun Q."/>
            <person name="Mori K."/>
        </authorList>
    </citation>
    <scope>NUCLEOTIDE SEQUENCE [LARGE SCALE GENOMIC DNA]</scope>
    <source>
        <strain evidence="3 4">TBRC 7907</strain>
    </source>
</reference>
<organism evidence="3 4">
    <name type="scientific">Allokutzneria oryzae</name>
    <dbReference type="NCBI Taxonomy" id="1378989"/>
    <lineage>
        <taxon>Bacteria</taxon>
        <taxon>Bacillati</taxon>
        <taxon>Actinomycetota</taxon>
        <taxon>Actinomycetes</taxon>
        <taxon>Pseudonocardiales</taxon>
        <taxon>Pseudonocardiaceae</taxon>
        <taxon>Allokutzneria</taxon>
    </lineage>
</organism>
<gene>
    <name evidence="3" type="ORF">ACFFQA_09190</name>
</gene>
<accession>A0ABV5ZVR7</accession>
<comment type="caution">
    <text evidence="3">The sequence shown here is derived from an EMBL/GenBank/DDBJ whole genome shotgun (WGS) entry which is preliminary data.</text>
</comment>
<dbReference type="InterPro" id="IPR000182">
    <property type="entry name" value="GNAT_dom"/>
</dbReference>
<dbReference type="InterPro" id="IPR016181">
    <property type="entry name" value="Acyl_CoA_acyltransferase"/>
</dbReference>
<dbReference type="EMBL" id="JBHLZU010000007">
    <property type="protein sequence ID" value="MFB9904114.1"/>
    <property type="molecule type" value="Genomic_DNA"/>
</dbReference>